<dbReference type="RefSeq" id="WP_157288891.1">
    <property type="nucleotide sequence ID" value="NZ_WQRF01000001.1"/>
</dbReference>
<keyword evidence="1" id="KW-0732">Signal</keyword>
<evidence type="ECO:0000256" key="1">
    <source>
        <dbReference type="SAM" id="SignalP"/>
    </source>
</evidence>
<keyword evidence="3" id="KW-1185">Reference proteome</keyword>
<name>A0A7X3FND7_9HYPH</name>
<evidence type="ECO:0000313" key="2">
    <source>
        <dbReference type="EMBL" id="MVS97767.1"/>
    </source>
</evidence>
<gene>
    <name evidence="2" type="ORF">GO014_01815</name>
</gene>
<evidence type="ECO:0000313" key="3">
    <source>
        <dbReference type="Proteomes" id="UP000438106"/>
    </source>
</evidence>
<comment type="caution">
    <text evidence="2">The sequence shown here is derived from an EMBL/GenBank/DDBJ whole genome shotgun (WGS) entry which is preliminary data.</text>
</comment>
<dbReference type="AlphaFoldDB" id="A0A7X3FND7"/>
<feature type="signal peptide" evidence="1">
    <location>
        <begin position="1"/>
        <end position="23"/>
    </location>
</feature>
<proteinExistence type="predicted"/>
<organism evidence="2 3">
    <name type="scientific">Devosia marina</name>
    <dbReference type="NCBI Taxonomy" id="2683198"/>
    <lineage>
        <taxon>Bacteria</taxon>
        <taxon>Pseudomonadati</taxon>
        <taxon>Pseudomonadota</taxon>
        <taxon>Alphaproteobacteria</taxon>
        <taxon>Hyphomicrobiales</taxon>
        <taxon>Devosiaceae</taxon>
        <taxon>Devosia</taxon>
    </lineage>
</organism>
<dbReference type="EMBL" id="WQRF01000001">
    <property type="protein sequence ID" value="MVS97767.1"/>
    <property type="molecule type" value="Genomic_DNA"/>
</dbReference>
<dbReference type="Proteomes" id="UP000438106">
    <property type="component" value="Unassembled WGS sequence"/>
</dbReference>
<sequence length="135" mass="14068">MRRTMASIPLALAAALCGGAALAQEVASFTHLSACRIDAERILLKATFDGGACWAVEPAGMAEPRGTIMAVHLPTVSTAEVCTMQIVPVSTEQVIEVSEPVIDLDVSALNPENNEVAHGVVEARKGQGDCLEARG</sequence>
<feature type="chain" id="PRO_5031010806" evidence="1">
    <location>
        <begin position="24"/>
        <end position="135"/>
    </location>
</feature>
<reference evidence="2 3" key="1">
    <citation type="submission" date="2019-12" db="EMBL/GenBank/DDBJ databases">
        <title>Devosia maris sp. nov., isolated from the deep seawater.</title>
        <authorList>
            <person name="Liu Y."/>
        </authorList>
    </citation>
    <scope>NUCLEOTIDE SEQUENCE [LARGE SCALE GENOMIC DNA]</scope>
    <source>
        <strain evidence="2 3">L53-10-65</strain>
    </source>
</reference>
<protein>
    <submittedName>
        <fullName evidence="2">Uncharacterized protein</fullName>
    </submittedName>
</protein>
<accession>A0A7X3FND7</accession>